<evidence type="ECO:0000256" key="1">
    <source>
        <dbReference type="ARBA" id="ARBA00009353"/>
    </source>
</evidence>
<dbReference type="InterPro" id="IPR036291">
    <property type="entry name" value="NAD(P)-bd_dom_sf"/>
</dbReference>
<name>A0A516GRE3_9FLAO</name>
<dbReference type="PANTHER" id="PTHR11092:SF0">
    <property type="entry name" value="EPIMERASE FAMILY PROTEIN SDR39U1"/>
    <property type="match status" value="1"/>
</dbReference>
<dbReference type="SUPFAM" id="SSF51735">
    <property type="entry name" value="NAD(P)-binding Rossmann-fold domains"/>
    <property type="match status" value="1"/>
</dbReference>
<dbReference type="Pfam" id="PF08338">
    <property type="entry name" value="DUF1731"/>
    <property type="match status" value="1"/>
</dbReference>
<dbReference type="Pfam" id="PF01370">
    <property type="entry name" value="Epimerase"/>
    <property type="match status" value="1"/>
</dbReference>
<dbReference type="EMBL" id="CP041637">
    <property type="protein sequence ID" value="QDO93930.1"/>
    <property type="molecule type" value="Genomic_DNA"/>
</dbReference>
<dbReference type="Gene3D" id="3.40.50.720">
    <property type="entry name" value="NAD(P)-binding Rossmann-like Domain"/>
    <property type="match status" value="1"/>
</dbReference>
<proteinExistence type="inferred from homology"/>
<evidence type="ECO:0000313" key="4">
    <source>
        <dbReference type="EMBL" id="QDO93930.1"/>
    </source>
</evidence>
<dbReference type="AlphaFoldDB" id="A0A516GRE3"/>
<evidence type="ECO:0000259" key="3">
    <source>
        <dbReference type="Pfam" id="PF08338"/>
    </source>
</evidence>
<dbReference type="Proteomes" id="UP000319209">
    <property type="component" value="Chromosome"/>
</dbReference>
<feature type="domain" description="DUF1731" evidence="3">
    <location>
        <begin position="254"/>
        <end position="300"/>
    </location>
</feature>
<dbReference type="OrthoDB" id="9801773at2"/>
<sequence>MGVLITGATGLLGTKIVELCLQKDVSVKYLTTRKEKIVTKKNYQGYYWNPKTKEIDTACFEDVNVIIHLAGSTVSKRWTASNKKNIIDSRVLSARLLHHGLKSLPTHNVAQIISASGISIYPDSLTKYYNEKDTQVDPSFLGDVVKAWEAEVDTFFGLNVKVAKVRIGLVLSTEGGVLPEFKKPIDLGLGAVFGSGEQWQSWIHIDDVARVFVFLLKYCGEGIYNAVAPNPVTQTELMKSIAKTLDKPMFLPGIPKFAVKLVLGEMHELMYASQRVSSKKLEAQGFEFNYPNLQPALSALLM</sequence>
<keyword evidence="5" id="KW-1185">Reference proteome</keyword>
<dbReference type="InterPro" id="IPR010099">
    <property type="entry name" value="SDR39U1"/>
</dbReference>
<evidence type="ECO:0000259" key="2">
    <source>
        <dbReference type="Pfam" id="PF01370"/>
    </source>
</evidence>
<dbReference type="PANTHER" id="PTHR11092">
    <property type="entry name" value="SUGAR NUCLEOTIDE EPIMERASE RELATED"/>
    <property type="match status" value="1"/>
</dbReference>
<gene>
    <name evidence="4" type="ORF">FNB79_08005</name>
</gene>
<dbReference type="KEGG" id="fop:FNB79_08005"/>
<reference evidence="4 5" key="1">
    <citation type="submission" date="2019-07" db="EMBL/GenBank/DDBJ databases">
        <title>Genome sequencing for Formosa sp. PS13.</title>
        <authorList>
            <person name="Park S.-J."/>
        </authorList>
    </citation>
    <scope>NUCLEOTIDE SEQUENCE [LARGE SCALE GENOMIC DNA]</scope>
    <source>
        <strain evidence="4 5">PS13</strain>
    </source>
</reference>
<evidence type="ECO:0000313" key="5">
    <source>
        <dbReference type="Proteomes" id="UP000319209"/>
    </source>
</evidence>
<accession>A0A516GRE3</accession>
<dbReference type="RefSeq" id="WP_143380819.1">
    <property type="nucleotide sequence ID" value="NZ_CP041637.1"/>
</dbReference>
<comment type="similarity">
    <text evidence="1">Belongs to the NAD(P)-dependent epimerase/dehydratase family. SDR39U1 subfamily.</text>
</comment>
<dbReference type="InterPro" id="IPR001509">
    <property type="entry name" value="Epimerase_deHydtase"/>
</dbReference>
<dbReference type="NCBIfam" id="TIGR01777">
    <property type="entry name" value="yfcH"/>
    <property type="match status" value="1"/>
</dbReference>
<protein>
    <submittedName>
        <fullName evidence="4">TIGR01777 family protein</fullName>
    </submittedName>
</protein>
<dbReference type="InterPro" id="IPR013549">
    <property type="entry name" value="DUF1731"/>
</dbReference>
<feature type="domain" description="NAD-dependent epimerase/dehydratase" evidence="2">
    <location>
        <begin position="3"/>
        <end position="219"/>
    </location>
</feature>
<organism evidence="4 5">
    <name type="scientific">Formosa sediminum</name>
    <dbReference type="NCBI Taxonomy" id="2594004"/>
    <lineage>
        <taxon>Bacteria</taxon>
        <taxon>Pseudomonadati</taxon>
        <taxon>Bacteroidota</taxon>
        <taxon>Flavobacteriia</taxon>
        <taxon>Flavobacteriales</taxon>
        <taxon>Flavobacteriaceae</taxon>
        <taxon>Formosa</taxon>
    </lineage>
</organism>